<evidence type="ECO:0000256" key="1">
    <source>
        <dbReference type="ARBA" id="ARBA00009716"/>
    </source>
</evidence>
<evidence type="ECO:0000256" key="3">
    <source>
        <dbReference type="SAM" id="Phobius"/>
    </source>
</evidence>
<dbReference type="InterPro" id="IPR024188">
    <property type="entry name" value="GltB"/>
</dbReference>
<evidence type="ECO:0000313" key="5">
    <source>
        <dbReference type="EMBL" id="TCL64727.1"/>
    </source>
</evidence>
<organism evidence="5 6">
    <name type="scientific">Hydrogenispora ethanolica</name>
    <dbReference type="NCBI Taxonomy" id="1082276"/>
    <lineage>
        <taxon>Bacteria</taxon>
        <taxon>Bacillati</taxon>
        <taxon>Bacillota</taxon>
        <taxon>Hydrogenispora</taxon>
    </lineage>
</organism>
<dbReference type="CDD" id="cd02808">
    <property type="entry name" value="GltS_FMN"/>
    <property type="match status" value="1"/>
</dbReference>
<dbReference type="GO" id="GO:0015930">
    <property type="term" value="F:glutamate synthase activity"/>
    <property type="evidence" value="ECO:0007669"/>
    <property type="project" value="InterPro"/>
</dbReference>
<dbReference type="Pfam" id="PF01645">
    <property type="entry name" value="Glu_synthase"/>
    <property type="match status" value="1"/>
</dbReference>
<feature type="transmembrane region" description="Helical" evidence="3">
    <location>
        <begin position="6"/>
        <end position="26"/>
    </location>
</feature>
<keyword evidence="3" id="KW-0472">Membrane</keyword>
<protein>
    <submittedName>
        <fullName evidence="5">Glutamate synthase-like protein</fullName>
    </submittedName>
</protein>
<accession>A0A4V2QDK4</accession>
<dbReference type="Proteomes" id="UP000295008">
    <property type="component" value="Unassembled WGS sequence"/>
</dbReference>
<name>A0A4V2QDK4_HYDET</name>
<evidence type="ECO:0000313" key="6">
    <source>
        <dbReference type="Proteomes" id="UP000295008"/>
    </source>
</evidence>
<dbReference type="GO" id="GO:0006537">
    <property type="term" value="P:glutamate biosynthetic process"/>
    <property type="evidence" value="ECO:0007669"/>
    <property type="project" value="InterPro"/>
</dbReference>
<reference evidence="5 6" key="1">
    <citation type="submission" date="2019-03" db="EMBL/GenBank/DDBJ databases">
        <title>Genomic Encyclopedia of Type Strains, Phase IV (KMG-IV): sequencing the most valuable type-strain genomes for metagenomic binning, comparative biology and taxonomic classification.</title>
        <authorList>
            <person name="Goeker M."/>
        </authorList>
    </citation>
    <scope>NUCLEOTIDE SEQUENCE [LARGE SCALE GENOMIC DNA]</scope>
    <source>
        <strain evidence="5 6">LX-B</strain>
    </source>
</reference>
<evidence type="ECO:0000259" key="4">
    <source>
        <dbReference type="Pfam" id="PF01645"/>
    </source>
</evidence>
<dbReference type="SUPFAM" id="SSF51395">
    <property type="entry name" value="FMN-linked oxidoreductases"/>
    <property type="match status" value="1"/>
</dbReference>
<dbReference type="RefSeq" id="WP_165908035.1">
    <property type="nucleotide sequence ID" value="NZ_SLUN01000018.1"/>
</dbReference>
<evidence type="ECO:0000256" key="2">
    <source>
        <dbReference type="PIRNR" id="PIRNR006429"/>
    </source>
</evidence>
<dbReference type="InterPro" id="IPR013785">
    <property type="entry name" value="Aldolase_TIM"/>
</dbReference>
<feature type="domain" description="Glutamate synthase" evidence="4">
    <location>
        <begin position="121"/>
        <end position="431"/>
    </location>
</feature>
<comment type="similarity">
    <text evidence="1 2">Belongs to the glutamate synthase family.</text>
</comment>
<dbReference type="EMBL" id="SLUN01000018">
    <property type="protein sequence ID" value="TCL64727.1"/>
    <property type="molecule type" value="Genomic_DNA"/>
</dbReference>
<proteinExistence type="inferred from homology"/>
<gene>
    <name evidence="5" type="ORF">EDC14_101825</name>
</gene>
<keyword evidence="3" id="KW-1133">Transmembrane helix</keyword>
<keyword evidence="6" id="KW-1185">Reference proteome</keyword>
<dbReference type="PIRSF" id="PIRSF006429">
    <property type="entry name" value="GOGAT_lg_2"/>
    <property type="match status" value="1"/>
</dbReference>
<comment type="caution">
    <text evidence="5">The sequence shown here is derived from an EMBL/GenBank/DDBJ whole genome shotgun (WGS) entry which is preliminary data.</text>
</comment>
<dbReference type="PANTHER" id="PTHR43819">
    <property type="entry name" value="ARCHAEAL-TYPE GLUTAMATE SYNTHASE [NADPH]"/>
    <property type="match status" value="1"/>
</dbReference>
<keyword evidence="3" id="KW-0812">Transmembrane</keyword>
<dbReference type="PANTHER" id="PTHR43819:SF1">
    <property type="entry name" value="ARCHAEAL-TYPE GLUTAMATE SYNTHASE [NADPH]"/>
    <property type="match status" value="1"/>
</dbReference>
<dbReference type="Gene3D" id="3.20.20.70">
    <property type="entry name" value="Aldolase class I"/>
    <property type="match status" value="1"/>
</dbReference>
<sequence length="467" mass="50384">MNLGWQFWLAFGLSFIGAGIVGLLLFKPIINFVSDAFLTRLLKDPYPENLGEMYNVFTKVGVQNVLEADLRGNQGEPLERPFGSPIHFSPWEKLLLNPVYLSGQPVAESDKVDVEVVLGPQAARPLHIGLPMMVAGMGYGFGPSYQAKIALAKGADQVNTATNTGVGPFLPEERKSTKRLILQYHRGAWGKDEKALRQADMIEIQLGYGALGSAPVTLGPENISPDFREYMGIGPDQSLHMSAVLPEVRNRSDLAELVEYLRKITGGVPIGVKFGATHYLEEELEIMTGAGIDFLTIDGAEAGISFGPPILADSVGLPTLPALCRTVAFLKKQQLQGKVSLIVSGGFVTPGQVLKALALGADAVYMGTITMIVLAHLQLTKVIPWEPPTELVYERGKQKDRFVIEEGARSIANFLKSCQQEMIMALRSMGKKSLAELSVADLCALSPEVSQMTGVESGLFTPGKGGA</sequence>
<dbReference type="AlphaFoldDB" id="A0A4V2QDK4"/>
<dbReference type="InterPro" id="IPR002932">
    <property type="entry name" value="Glu_synthdom"/>
</dbReference>